<keyword evidence="2 3" id="KW-0786">Thiamine pyrophosphate</keyword>
<dbReference type="Gene3D" id="3.40.50.970">
    <property type="match status" value="2"/>
</dbReference>
<dbReference type="InterPro" id="IPR012000">
    <property type="entry name" value="Thiamin_PyroP_enz_cen_dom"/>
</dbReference>
<dbReference type="PANTHER" id="PTHR18968:SF120">
    <property type="entry name" value="ACETOLACTATE SYNTHASE LARGE SUBUNIT"/>
    <property type="match status" value="1"/>
</dbReference>
<dbReference type="CDD" id="cd07035">
    <property type="entry name" value="TPP_PYR_POX_like"/>
    <property type="match status" value="1"/>
</dbReference>
<dbReference type="InterPro" id="IPR011766">
    <property type="entry name" value="TPP_enzyme_TPP-bd"/>
</dbReference>
<dbReference type="InterPro" id="IPR045229">
    <property type="entry name" value="TPP_enz"/>
</dbReference>
<proteinExistence type="inferred from homology"/>
<dbReference type="PANTHER" id="PTHR18968">
    <property type="entry name" value="THIAMINE PYROPHOSPHATE ENZYMES"/>
    <property type="match status" value="1"/>
</dbReference>
<comment type="similarity">
    <text evidence="1 3">Belongs to the TPP enzyme family.</text>
</comment>
<dbReference type="EMBL" id="BAABIK010000016">
    <property type="protein sequence ID" value="GAA4945598.1"/>
    <property type="molecule type" value="Genomic_DNA"/>
</dbReference>
<evidence type="ECO:0000259" key="7">
    <source>
        <dbReference type="Pfam" id="PF02776"/>
    </source>
</evidence>
<evidence type="ECO:0000256" key="3">
    <source>
        <dbReference type="RuleBase" id="RU362132"/>
    </source>
</evidence>
<evidence type="ECO:0000256" key="2">
    <source>
        <dbReference type="ARBA" id="ARBA00023052"/>
    </source>
</evidence>
<gene>
    <name evidence="8" type="ORF">GCM10023224_31140</name>
</gene>
<dbReference type="SUPFAM" id="SSF52518">
    <property type="entry name" value="Thiamin diphosphate-binding fold (THDP-binding)"/>
    <property type="match status" value="2"/>
</dbReference>
<dbReference type="Pfam" id="PF00205">
    <property type="entry name" value="TPP_enzyme_M"/>
    <property type="match status" value="1"/>
</dbReference>
<feature type="domain" description="Thiamine pyrophosphate enzyme N-terminal TPP-binding" evidence="7">
    <location>
        <begin position="32"/>
        <end position="147"/>
    </location>
</feature>
<dbReference type="Pfam" id="PF02775">
    <property type="entry name" value="TPP_enzyme_C"/>
    <property type="match status" value="1"/>
</dbReference>
<organism evidence="8 9">
    <name type="scientific">Streptomonospora halophila</name>
    <dbReference type="NCBI Taxonomy" id="427369"/>
    <lineage>
        <taxon>Bacteria</taxon>
        <taxon>Bacillati</taxon>
        <taxon>Actinomycetota</taxon>
        <taxon>Actinomycetes</taxon>
        <taxon>Streptosporangiales</taxon>
        <taxon>Nocardiopsidaceae</taxon>
        <taxon>Streptomonospora</taxon>
    </lineage>
</organism>
<evidence type="ECO:0000259" key="6">
    <source>
        <dbReference type="Pfam" id="PF02775"/>
    </source>
</evidence>
<feature type="region of interest" description="Disordered" evidence="4">
    <location>
        <begin position="1"/>
        <end position="24"/>
    </location>
</feature>
<dbReference type="InterPro" id="IPR029061">
    <property type="entry name" value="THDP-binding"/>
</dbReference>
<dbReference type="NCBIfam" id="NF006052">
    <property type="entry name" value="PRK08199.1"/>
    <property type="match status" value="1"/>
</dbReference>
<feature type="domain" description="Thiamine pyrophosphate enzyme central" evidence="5">
    <location>
        <begin position="219"/>
        <end position="356"/>
    </location>
</feature>
<feature type="domain" description="Thiamine pyrophosphate enzyme TPP-binding" evidence="6">
    <location>
        <begin position="415"/>
        <end position="561"/>
    </location>
</feature>
<comment type="caution">
    <text evidence="8">The sequence shown here is derived from an EMBL/GenBank/DDBJ whole genome shotgun (WGS) entry which is preliminary data.</text>
</comment>
<keyword evidence="9" id="KW-1185">Reference proteome</keyword>
<dbReference type="Pfam" id="PF02776">
    <property type="entry name" value="TPP_enzyme_N"/>
    <property type="match status" value="1"/>
</dbReference>
<dbReference type="Proteomes" id="UP001499993">
    <property type="component" value="Unassembled WGS sequence"/>
</dbReference>
<dbReference type="Gene3D" id="3.40.50.1220">
    <property type="entry name" value="TPP-binding domain"/>
    <property type="match status" value="1"/>
</dbReference>
<dbReference type="SUPFAM" id="SSF52467">
    <property type="entry name" value="DHS-like NAD/FAD-binding domain"/>
    <property type="match status" value="1"/>
</dbReference>
<evidence type="ECO:0000256" key="1">
    <source>
        <dbReference type="ARBA" id="ARBA00007812"/>
    </source>
</evidence>
<dbReference type="InterPro" id="IPR012001">
    <property type="entry name" value="Thiamin_PyroP_enz_TPP-bd_dom"/>
</dbReference>
<sequence>MTEEYGNAATAAEGFDAGAHPPGRGAAAHWRTAAEEVADVLAGAGVRHCYTVPGESFLELADAVDRHTDLGLVSTRHENGAAFMAEAEAKLTGVPAVAAATRGPGAANLAVGVHTARQDSTPMVVFLGQVTSDHLGREAFQEVDLTAFYSPITKWTTTATRADRLAEITAQALRVATTGRPGPVAVAVPGDLFGQRVPPAAALPGAAPPRPALSEDDRDRLAEWLAAAERPVIVAGGGARSAREELVATAERYNTGVYTSWRRQDVFPNDHPLYLGHLGLGCPKPVLRALEEADAVLVVGSRLSEITSQTYRLPASAGPGPGSPVAQIDIDPDQIGAVTGVWLGAVADARSALDSLAALPVATPERDYGEAHHVWERTATAPAEAATHPGGRMHPWAVVEGMRKALPDDSVITNDAGNFAAFLHRGWTYRHPHTQLAPTSGAMGYAVPAAVAAKLTAPHRTVVAAVGDGGLLMTGQELETAVRLGLAITVVVFQNGLYGTIAMHQARELGRTAGTDISGPLDLAAYARGLGALGATATDPVELADALDSALASELPTLVDVRTDPDVISPEATMSGLLGGA</sequence>
<protein>
    <submittedName>
        <fullName evidence="8">Thiamine pyrophosphate-binding protein</fullName>
    </submittedName>
</protein>
<accession>A0ABP9GJA9</accession>
<dbReference type="CDD" id="cd00568">
    <property type="entry name" value="TPP_enzymes"/>
    <property type="match status" value="1"/>
</dbReference>
<evidence type="ECO:0000313" key="8">
    <source>
        <dbReference type="EMBL" id="GAA4945598.1"/>
    </source>
</evidence>
<evidence type="ECO:0000313" key="9">
    <source>
        <dbReference type="Proteomes" id="UP001499993"/>
    </source>
</evidence>
<dbReference type="RefSeq" id="WP_345557125.1">
    <property type="nucleotide sequence ID" value="NZ_BAABIK010000016.1"/>
</dbReference>
<reference evidence="9" key="1">
    <citation type="journal article" date="2019" name="Int. J. Syst. Evol. Microbiol.">
        <title>The Global Catalogue of Microorganisms (GCM) 10K type strain sequencing project: providing services to taxonomists for standard genome sequencing and annotation.</title>
        <authorList>
            <consortium name="The Broad Institute Genomics Platform"/>
            <consortium name="The Broad Institute Genome Sequencing Center for Infectious Disease"/>
            <person name="Wu L."/>
            <person name="Ma J."/>
        </authorList>
    </citation>
    <scope>NUCLEOTIDE SEQUENCE [LARGE SCALE GENOMIC DNA]</scope>
    <source>
        <strain evidence="9">JCM 18123</strain>
    </source>
</reference>
<name>A0ABP9GJA9_9ACTN</name>
<dbReference type="InterPro" id="IPR029035">
    <property type="entry name" value="DHS-like_NAD/FAD-binding_dom"/>
</dbReference>
<evidence type="ECO:0000256" key="4">
    <source>
        <dbReference type="SAM" id="MobiDB-lite"/>
    </source>
</evidence>
<evidence type="ECO:0000259" key="5">
    <source>
        <dbReference type="Pfam" id="PF00205"/>
    </source>
</evidence>